<dbReference type="Proteomes" id="UP001357485">
    <property type="component" value="Unassembled WGS sequence"/>
</dbReference>
<reference evidence="1 2" key="1">
    <citation type="submission" date="2023-08" db="EMBL/GenBank/DDBJ databases">
        <title>Black Yeasts Isolated from many extreme environments.</title>
        <authorList>
            <person name="Coleine C."/>
            <person name="Stajich J.E."/>
            <person name="Selbmann L."/>
        </authorList>
    </citation>
    <scope>NUCLEOTIDE SEQUENCE [LARGE SCALE GENOMIC DNA]</scope>
    <source>
        <strain evidence="1 2">CCFEE 536</strain>
    </source>
</reference>
<comment type="caution">
    <text evidence="1">The sequence shown here is derived from an EMBL/GenBank/DDBJ whole genome shotgun (WGS) entry which is preliminary data.</text>
</comment>
<evidence type="ECO:0000313" key="1">
    <source>
        <dbReference type="EMBL" id="KAK5055440.1"/>
    </source>
</evidence>
<accession>A0ABR0J2Y9</accession>
<keyword evidence="2" id="KW-1185">Reference proteome</keyword>
<evidence type="ECO:0000313" key="2">
    <source>
        <dbReference type="Proteomes" id="UP001357485"/>
    </source>
</evidence>
<gene>
    <name evidence="1" type="ORF">LTR16_010658</name>
</gene>
<dbReference type="EMBL" id="JAVRRA010027710">
    <property type="protein sequence ID" value="KAK5055440.1"/>
    <property type="molecule type" value="Genomic_DNA"/>
</dbReference>
<protein>
    <submittedName>
        <fullName evidence="1">Uncharacterized protein</fullName>
    </submittedName>
</protein>
<organism evidence="1 2">
    <name type="scientific">Cryomyces antarcticus</name>
    <dbReference type="NCBI Taxonomy" id="329879"/>
    <lineage>
        <taxon>Eukaryota</taxon>
        <taxon>Fungi</taxon>
        <taxon>Dikarya</taxon>
        <taxon>Ascomycota</taxon>
        <taxon>Pezizomycotina</taxon>
        <taxon>Dothideomycetes</taxon>
        <taxon>Dothideomycetes incertae sedis</taxon>
        <taxon>Cryomyces</taxon>
    </lineage>
</organism>
<name>A0ABR0J2Y9_9PEZI</name>
<proteinExistence type="predicted"/>
<sequence length="75" mass="8273">MAAATTTNPIPVTQQDQDIGRYQDGQAVVDLLNGPLHLDEGDAVMDSMSMSEEMRAMEESTMDMDSEFMLTTPPY</sequence>